<evidence type="ECO:0000313" key="3">
    <source>
        <dbReference type="Proteomes" id="UP000237105"/>
    </source>
</evidence>
<organism evidence="2 3">
    <name type="scientific">Parasponia andersonii</name>
    <name type="common">Sponia andersonii</name>
    <dbReference type="NCBI Taxonomy" id="3476"/>
    <lineage>
        <taxon>Eukaryota</taxon>
        <taxon>Viridiplantae</taxon>
        <taxon>Streptophyta</taxon>
        <taxon>Embryophyta</taxon>
        <taxon>Tracheophyta</taxon>
        <taxon>Spermatophyta</taxon>
        <taxon>Magnoliopsida</taxon>
        <taxon>eudicotyledons</taxon>
        <taxon>Gunneridae</taxon>
        <taxon>Pentapetalae</taxon>
        <taxon>rosids</taxon>
        <taxon>fabids</taxon>
        <taxon>Rosales</taxon>
        <taxon>Cannabaceae</taxon>
        <taxon>Parasponia</taxon>
    </lineage>
</organism>
<feature type="signal peptide" evidence="1">
    <location>
        <begin position="1"/>
        <end position="19"/>
    </location>
</feature>
<sequence length="139" mass="16046">MFIMSLATLLFSILPTRFGFPLLDWLSKYGIIGGQIRLNDHKMKMTKKDSSTTIPSSGYLEGCPQKLHRLHVTHGPVSHRDLFLTRYDSLLSRVMLCLNFKIISSAWPVGPYSNVSWVYDPNFGSMAERKFHNWKFKSF</sequence>
<name>A0A2P5AYG0_PARAD</name>
<accession>A0A2P5AYG0</accession>
<reference evidence="3" key="1">
    <citation type="submission" date="2016-06" db="EMBL/GenBank/DDBJ databases">
        <title>Parallel loss of symbiosis genes in relatives of nitrogen-fixing non-legume Parasponia.</title>
        <authorList>
            <person name="Van Velzen R."/>
            <person name="Holmer R."/>
            <person name="Bu F."/>
            <person name="Rutten L."/>
            <person name="Van Zeijl A."/>
            <person name="Liu W."/>
            <person name="Santuari L."/>
            <person name="Cao Q."/>
            <person name="Sharma T."/>
            <person name="Shen D."/>
            <person name="Roswanjaya Y."/>
            <person name="Wardhani T."/>
            <person name="Kalhor M.S."/>
            <person name="Jansen J."/>
            <person name="Van den Hoogen J."/>
            <person name="Gungor B."/>
            <person name="Hartog M."/>
            <person name="Hontelez J."/>
            <person name="Verver J."/>
            <person name="Yang W.-C."/>
            <person name="Schijlen E."/>
            <person name="Repin R."/>
            <person name="Schilthuizen M."/>
            <person name="Schranz E."/>
            <person name="Heidstra R."/>
            <person name="Miyata K."/>
            <person name="Fedorova E."/>
            <person name="Kohlen W."/>
            <person name="Bisseling T."/>
            <person name="Smit S."/>
            <person name="Geurts R."/>
        </authorList>
    </citation>
    <scope>NUCLEOTIDE SEQUENCE [LARGE SCALE GENOMIC DNA]</scope>
    <source>
        <strain evidence="3">cv. WU1-14</strain>
    </source>
</reference>
<proteinExistence type="predicted"/>
<evidence type="ECO:0000313" key="2">
    <source>
        <dbReference type="EMBL" id="PON41557.1"/>
    </source>
</evidence>
<dbReference type="EMBL" id="JXTB01000412">
    <property type="protein sequence ID" value="PON41557.1"/>
    <property type="molecule type" value="Genomic_DNA"/>
</dbReference>
<dbReference type="Proteomes" id="UP000237105">
    <property type="component" value="Unassembled WGS sequence"/>
</dbReference>
<protein>
    <submittedName>
        <fullName evidence="2">Uncharacterized protein</fullName>
    </submittedName>
</protein>
<dbReference type="AlphaFoldDB" id="A0A2P5AYG0"/>
<comment type="caution">
    <text evidence="2">The sequence shown here is derived from an EMBL/GenBank/DDBJ whole genome shotgun (WGS) entry which is preliminary data.</text>
</comment>
<feature type="chain" id="PRO_5015176277" evidence="1">
    <location>
        <begin position="20"/>
        <end position="139"/>
    </location>
</feature>
<keyword evidence="3" id="KW-1185">Reference proteome</keyword>
<gene>
    <name evidence="2" type="ORF">PanWU01x14_288290</name>
</gene>
<evidence type="ECO:0000256" key="1">
    <source>
        <dbReference type="SAM" id="SignalP"/>
    </source>
</evidence>
<keyword evidence="1" id="KW-0732">Signal</keyword>